<dbReference type="NCBIfam" id="NF033218">
    <property type="entry name" value="anchor_AmaP"/>
    <property type="match status" value="1"/>
</dbReference>
<name>A0A3A5LWT7_9MICC</name>
<dbReference type="Proteomes" id="UP000272560">
    <property type="component" value="Unassembled WGS sequence"/>
</dbReference>
<accession>A0A3A5LWT7</accession>
<feature type="transmembrane region" description="Helical" evidence="1">
    <location>
        <begin position="12"/>
        <end position="44"/>
    </location>
</feature>
<protein>
    <submittedName>
        <fullName evidence="2">Alkaline shock response membrane anchor protein AmaP</fullName>
    </submittedName>
</protein>
<keyword evidence="3" id="KW-1185">Reference proteome</keyword>
<evidence type="ECO:0000313" key="3">
    <source>
        <dbReference type="Proteomes" id="UP000272560"/>
    </source>
</evidence>
<keyword evidence="1" id="KW-1133">Transmembrane helix</keyword>
<dbReference type="AlphaFoldDB" id="A0A3A5LWT7"/>
<evidence type="ECO:0000313" key="2">
    <source>
        <dbReference type="EMBL" id="RJT74878.1"/>
    </source>
</evidence>
<dbReference type="PROSITE" id="PS51257">
    <property type="entry name" value="PROKAR_LIPOPROTEIN"/>
    <property type="match status" value="1"/>
</dbReference>
<organism evidence="2 3">
    <name type="scientific">Arthrobacter cheniae</name>
    <dbReference type="NCBI Taxonomy" id="1258888"/>
    <lineage>
        <taxon>Bacteria</taxon>
        <taxon>Bacillati</taxon>
        <taxon>Actinomycetota</taxon>
        <taxon>Actinomycetes</taxon>
        <taxon>Micrococcales</taxon>
        <taxon>Micrococcaceae</taxon>
        <taxon>Arthrobacter</taxon>
    </lineage>
</organism>
<evidence type="ECO:0000256" key="1">
    <source>
        <dbReference type="SAM" id="Phobius"/>
    </source>
</evidence>
<keyword evidence="1" id="KW-0812">Transmembrane</keyword>
<dbReference type="OrthoDB" id="4878398at2"/>
<comment type="caution">
    <text evidence="2">The sequence shown here is derived from an EMBL/GenBank/DDBJ whole genome shotgun (WGS) entry which is preliminary data.</text>
</comment>
<dbReference type="EMBL" id="QZVT01000018">
    <property type="protein sequence ID" value="RJT74878.1"/>
    <property type="molecule type" value="Genomic_DNA"/>
</dbReference>
<feature type="transmembrane region" description="Helical" evidence="1">
    <location>
        <begin position="64"/>
        <end position="90"/>
    </location>
</feature>
<dbReference type="RefSeq" id="WP_120150772.1">
    <property type="nucleotide sequence ID" value="NZ_QZVT01000018.1"/>
</dbReference>
<gene>
    <name evidence="2" type="primary">amaP</name>
    <name evidence="2" type="ORF">D6T63_18335</name>
</gene>
<keyword evidence="1" id="KW-0472">Membrane</keyword>
<reference evidence="2 3" key="1">
    <citation type="submission" date="2018-09" db="EMBL/GenBank/DDBJ databases">
        <title>Novel species of Arthrobacter.</title>
        <authorList>
            <person name="Liu Q."/>
            <person name="Xin Y.-H."/>
        </authorList>
    </citation>
    <scope>NUCLEOTIDE SEQUENCE [LARGE SCALE GENOMIC DNA]</scope>
    <source>
        <strain evidence="2 3">Hz2</strain>
    </source>
</reference>
<proteinExistence type="predicted"/>
<sequence length="206" mass="21602">MRETAGKLNRTWLAIIGLVSLLLGISCILLASGAALGIAAATGVGVQPADPSDRALPGGFQDIFATPLAAVIVAALGVLVGLLALGWLLAQVPKRNQARTFRLHTDDAVDGQTNCEPHVISDAVEADVQRISGVNTATALLRGSASQPELNLDVKVDPRADVRSIIDQIHATVTPNLETALETPLRKTAVLVNVTNRRSRDKTAVL</sequence>